<keyword evidence="1" id="KW-0472">Membrane</keyword>
<gene>
    <name evidence="2" type="ORF">METZ01_LOCUS120414</name>
</gene>
<organism evidence="2">
    <name type="scientific">marine metagenome</name>
    <dbReference type="NCBI Taxonomy" id="408172"/>
    <lineage>
        <taxon>unclassified sequences</taxon>
        <taxon>metagenomes</taxon>
        <taxon>ecological metagenomes</taxon>
    </lineage>
</organism>
<keyword evidence="1" id="KW-0812">Transmembrane</keyword>
<reference evidence="2" key="1">
    <citation type="submission" date="2018-05" db="EMBL/GenBank/DDBJ databases">
        <authorList>
            <person name="Lanie J.A."/>
            <person name="Ng W.-L."/>
            <person name="Kazmierczak K.M."/>
            <person name="Andrzejewski T.M."/>
            <person name="Davidsen T.M."/>
            <person name="Wayne K.J."/>
            <person name="Tettelin H."/>
            <person name="Glass J.I."/>
            <person name="Rusch D."/>
            <person name="Podicherti R."/>
            <person name="Tsui H.-C.T."/>
            <person name="Winkler M.E."/>
        </authorList>
    </citation>
    <scope>NUCLEOTIDE SEQUENCE</scope>
</reference>
<dbReference type="EMBL" id="UINC01016179">
    <property type="protein sequence ID" value="SVA67560.1"/>
    <property type="molecule type" value="Genomic_DNA"/>
</dbReference>
<feature type="transmembrane region" description="Helical" evidence="1">
    <location>
        <begin position="33"/>
        <end position="51"/>
    </location>
</feature>
<protein>
    <submittedName>
        <fullName evidence="2">Uncharacterized protein</fullName>
    </submittedName>
</protein>
<proteinExistence type="predicted"/>
<name>A0A381XSF3_9ZZZZ</name>
<dbReference type="AlphaFoldDB" id="A0A381XSF3"/>
<sequence length="57" mass="6611">MKNFIKKYYGDLGTIGLILVLLFTEHWEDNFEITLTVVAIVFLLILLILSVKKKLTK</sequence>
<evidence type="ECO:0000313" key="2">
    <source>
        <dbReference type="EMBL" id="SVA67560.1"/>
    </source>
</evidence>
<feature type="transmembrane region" description="Helical" evidence="1">
    <location>
        <begin position="9"/>
        <end position="27"/>
    </location>
</feature>
<accession>A0A381XSF3</accession>
<evidence type="ECO:0000256" key="1">
    <source>
        <dbReference type="SAM" id="Phobius"/>
    </source>
</evidence>
<keyword evidence="1" id="KW-1133">Transmembrane helix</keyword>